<evidence type="ECO:0000256" key="5">
    <source>
        <dbReference type="ARBA" id="ARBA00022968"/>
    </source>
</evidence>
<dbReference type="InterPro" id="IPR050922">
    <property type="entry name" value="LytR/CpsA/Psr_CW_biosynth"/>
</dbReference>
<evidence type="ECO:0000256" key="1">
    <source>
        <dbReference type="ARBA" id="ARBA00004401"/>
    </source>
</evidence>
<evidence type="ECO:0000256" key="11">
    <source>
        <dbReference type="ARBA" id="ARBA00040752"/>
    </source>
</evidence>
<keyword evidence="9" id="KW-0804">Transcription</keyword>
<keyword evidence="7" id="KW-0805">Transcription regulation</keyword>
<keyword evidence="5" id="KW-0735">Signal-anchor</keyword>
<protein>
    <recommendedName>
        <fullName evidence="11">Regulatory protein MsrR</fullName>
    </recommendedName>
</protein>
<dbReference type="RefSeq" id="WP_204710535.1">
    <property type="nucleotide sequence ID" value="NZ_JBHSZV010000033.1"/>
</dbReference>
<keyword evidence="3" id="KW-1003">Cell membrane</keyword>
<dbReference type="InterPro" id="IPR004474">
    <property type="entry name" value="LytR_CpsA_psr"/>
</dbReference>
<evidence type="ECO:0000313" key="14">
    <source>
        <dbReference type="Proteomes" id="UP001596410"/>
    </source>
</evidence>
<dbReference type="NCBIfam" id="TIGR00350">
    <property type="entry name" value="lytR_cpsA_psr"/>
    <property type="match status" value="1"/>
</dbReference>
<keyword evidence="8" id="KW-0472">Membrane</keyword>
<evidence type="ECO:0000256" key="2">
    <source>
        <dbReference type="ARBA" id="ARBA00006068"/>
    </source>
</evidence>
<gene>
    <name evidence="13" type="ORF">ACFQIC_13170</name>
</gene>
<comment type="similarity">
    <text evidence="2">Belongs to the LytR/CpsA/Psr (LCP) family.</text>
</comment>
<evidence type="ECO:0000256" key="7">
    <source>
        <dbReference type="ARBA" id="ARBA00023015"/>
    </source>
</evidence>
<feature type="domain" description="Cell envelope-related transcriptional attenuator" evidence="12">
    <location>
        <begin position="97"/>
        <end position="243"/>
    </location>
</feature>
<accession>A0ABW2EKC1</accession>
<evidence type="ECO:0000256" key="9">
    <source>
        <dbReference type="ARBA" id="ARBA00023163"/>
    </source>
</evidence>
<proteinExistence type="inferred from homology"/>
<dbReference type="PANTHER" id="PTHR33392:SF8">
    <property type="entry name" value="REGULATORY PROTEIN MSRR"/>
    <property type="match status" value="1"/>
</dbReference>
<evidence type="ECO:0000313" key="13">
    <source>
        <dbReference type="EMBL" id="MFC7062789.1"/>
    </source>
</evidence>
<comment type="function">
    <text evidence="10">Involved in SarA attenuation. Affects resistance to oxacillin and teicoplanin, as well as the synthesis of virulence factors.</text>
</comment>
<evidence type="ECO:0000256" key="10">
    <source>
        <dbReference type="ARBA" id="ARBA00037178"/>
    </source>
</evidence>
<sequence length="327" mass="36805">MAAKRSLRTRRKRKRKKRIFIAIIFLMFITVLSYTGYEYMMGKQESQGKVSGDDGSNVTLDETSSKYKDEFNGVSNNNGKTNVLLLGVDQRDDETSRSDTIMIAQYDENGDTAKLASIMRDTYVEIPGHGDNKINAAFAIGGPELMRQTIKENFGIDIEYYSIIDFNGFTHIANTLAPDGVEVDIQKDMHYQSGDTNINLKEGKHNLDGEELLGYARFRSDAQGDFGRVERQQEVIKLLKDELVSINGVMKAPRLVGTIQPYIDTNVGSGKILDLGKDMILNPVNNIDTLSLPEDDNYWNERKPYPIGLVLEHDEEESAKVLQEFLG</sequence>
<dbReference type="PANTHER" id="PTHR33392">
    <property type="entry name" value="POLYISOPRENYL-TEICHOIC ACID--PEPTIDOGLYCAN TEICHOIC ACID TRANSFERASE TAGU"/>
    <property type="match status" value="1"/>
</dbReference>
<evidence type="ECO:0000256" key="6">
    <source>
        <dbReference type="ARBA" id="ARBA00022989"/>
    </source>
</evidence>
<dbReference type="Proteomes" id="UP001596410">
    <property type="component" value="Unassembled WGS sequence"/>
</dbReference>
<comment type="caution">
    <text evidence="13">The sequence shown here is derived from an EMBL/GenBank/DDBJ whole genome shotgun (WGS) entry which is preliminary data.</text>
</comment>
<evidence type="ECO:0000256" key="3">
    <source>
        <dbReference type="ARBA" id="ARBA00022475"/>
    </source>
</evidence>
<evidence type="ECO:0000259" key="12">
    <source>
        <dbReference type="Pfam" id="PF03816"/>
    </source>
</evidence>
<keyword evidence="6" id="KW-1133">Transmembrane helix</keyword>
<dbReference type="Gene3D" id="3.40.630.190">
    <property type="entry name" value="LCP protein"/>
    <property type="match status" value="1"/>
</dbReference>
<dbReference type="EMBL" id="JBHSZV010000033">
    <property type="protein sequence ID" value="MFC7062789.1"/>
    <property type="molecule type" value="Genomic_DNA"/>
</dbReference>
<evidence type="ECO:0000256" key="8">
    <source>
        <dbReference type="ARBA" id="ARBA00023136"/>
    </source>
</evidence>
<reference evidence="14" key="1">
    <citation type="journal article" date="2019" name="Int. J. Syst. Evol. Microbiol.">
        <title>The Global Catalogue of Microorganisms (GCM) 10K type strain sequencing project: providing services to taxonomists for standard genome sequencing and annotation.</title>
        <authorList>
            <consortium name="The Broad Institute Genomics Platform"/>
            <consortium name="The Broad Institute Genome Sequencing Center for Infectious Disease"/>
            <person name="Wu L."/>
            <person name="Ma J."/>
        </authorList>
    </citation>
    <scope>NUCLEOTIDE SEQUENCE [LARGE SCALE GENOMIC DNA]</scope>
    <source>
        <strain evidence="14">CGMCC 4.1621</strain>
    </source>
</reference>
<organism evidence="13 14">
    <name type="scientific">Halobacillus seohaensis</name>
    <dbReference type="NCBI Taxonomy" id="447421"/>
    <lineage>
        <taxon>Bacteria</taxon>
        <taxon>Bacillati</taxon>
        <taxon>Bacillota</taxon>
        <taxon>Bacilli</taxon>
        <taxon>Bacillales</taxon>
        <taxon>Bacillaceae</taxon>
        <taxon>Halobacillus</taxon>
    </lineage>
</organism>
<evidence type="ECO:0000256" key="4">
    <source>
        <dbReference type="ARBA" id="ARBA00022692"/>
    </source>
</evidence>
<comment type="subcellular location">
    <subcellularLocation>
        <location evidence="1">Cell membrane</location>
        <topology evidence="1">Single-pass type II membrane protein</topology>
    </subcellularLocation>
</comment>
<dbReference type="Pfam" id="PF03816">
    <property type="entry name" value="LytR_cpsA_psr"/>
    <property type="match status" value="1"/>
</dbReference>
<name>A0ABW2EKC1_9BACI</name>
<keyword evidence="14" id="KW-1185">Reference proteome</keyword>
<keyword evidence="4" id="KW-0812">Transmembrane</keyword>